<keyword evidence="4" id="KW-1185">Reference proteome</keyword>
<reference evidence="3" key="1">
    <citation type="submission" date="2025-08" db="UniProtKB">
        <authorList>
            <consortium name="Ensembl"/>
        </authorList>
    </citation>
    <scope>IDENTIFICATION</scope>
</reference>
<protein>
    <recommendedName>
        <fullName evidence="1">Gypsy retrotransposon integrase-like protein 1</fullName>
    </recommendedName>
</protein>
<sequence length="427" mass="47935">MSFKEPEGQVARWLEELQSYEFTVVHRAGVQHGNADALSQRPCSVHECKYCERKDTREGELSSGTDELVRGVAPQVYSELQGVGVAEWAEKQQCDTALQLVMLWVGAQRRPSWEEVAALSPVVKGLWVKFNTLRLLDGVLQRAWVEPATGEKRWQVVVPKVMQEEVLKALHGSAGSGHFGVTKTLRRVRQGFYWGRLRRDVEDFCRCCDLCTARKGPQGQSRAQLQQFPVGEPMQRVGVDVMGPFPRTTQGNRFILTAMDYFTKWPEAYALPDQEAETVANALVEGMFSRFGVPIHSDQGRNFESRVFSIMCTRLGITKTRTTPLHPQSDGLVERFNRTLAEQLSILTSSHQQDWDAFLPLVLMACRSAVQSSTSCTPAHLMLGREIRTPAELAFGRPPDTASAPAGPEYARRLQDRLDTAHEYARG</sequence>
<dbReference type="InterPro" id="IPR001584">
    <property type="entry name" value="Integrase_cat-core"/>
</dbReference>
<organism evidence="3 4">
    <name type="scientific">Paramormyrops kingsleyae</name>
    <dbReference type="NCBI Taxonomy" id="1676925"/>
    <lineage>
        <taxon>Eukaryota</taxon>
        <taxon>Metazoa</taxon>
        <taxon>Chordata</taxon>
        <taxon>Craniata</taxon>
        <taxon>Vertebrata</taxon>
        <taxon>Euteleostomi</taxon>
        <taxon>Actinopterygii</taxon>
        <taxon>Neopterygii</taxon>
        <taxon>Teleostei</taxon>
        <taxon>Osteoglossocephala</taxon>
        <taxon>Osteoglossomorpha</taxon>
        <taxon>Osteoglossiformes</taxon>
        <taxon>Mormyridae</taxon>
        <taxon>Paramormyrops</taxon>
    </lineage>
</organism>
<dbReference type="InterPro" id="IPR041588">
    <property type="entry name" value="Integrase_H2C2"/>
</dbReference>
<accession>A0A3B3SFD3</accession>
<evidence type="ECO:0000313" key="3">
    <source>
        <dbReference type="Ensembl" id="ENSPKIP00000029133.1"/>
    </source>
</evidence>
<feature type="domain" description="Integrase catalytic" evidence="2">
    <location>
        <begin position="225"/>
        <end position="386"/>
    </location>
</feature>
<dbReference type="GeneTree" id="ENSGT01000000214408"/>
<dbReference type="Gene3D" id="3.30.420.10">
    <property type="entry name" value="Ribonuclease H-like superfamily/Ribonuclease H"/>
    <property type="match status" value="1"/>
</dbReference>
<dbReference type="Gene3D" id="1.10.340.70">
    <property type="match status" value="1"/>
</dbReference>
<dbReference type="Proteomes" id="UP000261540">
    <property type="component" value="Unplaced"/>
</dbReference>
<dbReference type="Pfam" id="PF00665">
    <property type="entry name" value="rve"/>
    <property type="match status" value="1"/>
</dbReference>
<evidence type="ECO:0000256" key="1">
    <source>
        <dbReference type="ARBA" id="ARBA00039658"/>
    </source>
</evidence>
<dbReference type="PANTHER" id="PTHR37984">
    <property type="entry name" value="PROTEIN CBG26694"/>
    <property type="match status" value="1"/>
</dbReference>
<reference evidence="3" key="2">
    <citation type="submission" date="2025-09" db="UniProtKB">
        <authorList>
            <consortium name="Ensembl"/>
        </authorList>
    </citation>
    <scope>IDENTIFICATION</scope>
</reference>
<dbReference type="SUPFAM" id="SSF53098">
    <property type="entry name" value="Ribonuclease H-like"/>
    <property type="match status" value="1"/>
</dbReference>
<dbReference type="InterPro" id="IPR036397">
    <property type="entry name" value="RNaseH_sf"/>
</dbReference>
<dbReference type="FunFam" id="1.10.340.70:FF:000001">
    <property type="entry name" value="Retrovirus-related Pol polyprotein from transposon gypsy-like Protein"/>
    <property type="match status" value="1"/>
</dbReference>
<dbReference type="InterPro" id="IPR012337">
    <property type="entry name" value="RNaseH-like_sf"/>
</dbReference>
<dbReference type="PROSITE" id="PS50994">
    <property type="entry name" value="INTEGRASE"/>
    <property type="match status" value="1"/>
</dbReference>
<evidence type="ECO:0000259" key="2">
    <source>
        <dbReference type="PROSITE" id="PS50994"/>
    </source>
</evidence>
<dbReference type="GO" id="GO:0003676">
    <property type="term" value="F:nucleic acid binding"/>
    <property type="evidence" value="ECO:0007669"/>
    <property type="project" value="InterPro"/>
</dbReference>
<dbReference type="PANTHER" id="PTHR37984:SF15">
    <property type="entry name" value="INTEGRASE CATALYTIC DOMAIN-CONTAINING PROTEIN"/>
    <property type="match status" value="1"/>
</dbReference>
<dbReference type="Pfam" id="PF17921">
    <property type="entry name" value="Integrase_H2C2"/>
    <property type="match status" value="1"/>
</dbReference>
<dbReference type="InterPro" id="IPR050951">
    <property type="entry name" value="Retrovirus_Pol_polyprotein"/>
</dbReference>
<name>A0A3B3SFD3_9TELE</name>
<dbReference type="AlphaFoldDB" id="A0A3B3SFD3"/>
<evidence type="ECO:0000313" key="4">
    <source>
        <dbReference type="Proteomes" id="UP000261540"/>
    </source>
</evidence>
<dbReference type="STRING" id="1676925.ENSPKIP00000029133"/>
<dbReference type="GO" id="GO:0015074">
    <property type="term" value="P:DNA integration"/>
    <property type="evidence" value="ECO:0007669"/>
    <property type="project" value="InterPro"/>
</dbReference>
<dbReference type="Ensembl" id="ENSPKIT00000009923.1">
    <property type="protein sequence ID" value="ENSPKIP00000029133.1"/>
    <property type="gene ID" value="ENSPKIG00000010503.1"/>
</dbReference>
<dbReference type="FunFam" id="3.30.420.10:FF:000032">
    <property type="entry name" value="Retrovirus-related Pol polyprotein from transposon 297-like Protein"/>
    <property type="match status" value="1"/>
</dbReference>
<proteinExistence type="predicted"/>